<dbReference type="EMBL" id="QMFB01000045">
    <property type="protein sequence ID" value="RAV10100.1"/>
    <property type="molecule type" value="Genomic_DNA"/>
</dbReference>
<gene>
    <name evidence="1" type="ORF">DQG23_38280</name>
</gene>
<reference evidence="1 2" key="1">
    <citation type="journal article" date="2009" name="Int. J. Syst. Evol. Microbiol.">
        <title>Paenibacillus contaminans sp. nov., isolated from a contaminated laboratory plate.</title>
        <authorList>
            <person name="Chou J.H."/>
            <person name="Lee J.H."/>
            <person name="Lin M.C."/>
            <person name="Chang P.S."/>
            <person name="Arun A.B."/>
            <person name="Young C.C."/>
            <person name="Chen W.M."/>
        </authorList>
    </citation>
    <scope>NUCLEOTIDE SEQUENCE [LARGE SCALE GENOMIC DNA]</scope>
    <source>
        <strain evidence="1 2">CKOBP-6</strain>
    </source>
</reference>
<keyword evidence="2" id="KW-1185">Reference proteome</keyword>
<evidence type="ECO:0000313" key="1">
    <source>
        <dbReference type="EMBL" id="RAV10100.1"/>
    </source>
</evidence>
<protein>
    <submittedName>
        <fullName evidence="1">Uncharacterized protein</fullName>
    </submittedName>
</protein>
<sequence length="70" mass="7618">MYAGTFATPAMARGGYTSLKQTVPGEAAAAIWCIRSWNTRSASNELIMGIWREARMYRYNGGGKTGPIAE</sequence>
<dbReference type="AlphaFoldDB" id="A0A329LSB7"/>
<dbReference type="Proteomes" id="UP000250369">
    <property type="component" value="Unassembled WGS sequence"/>
</dbReference>
<accession>A0A329LSB7</accession>
<comment type="caution">
    <text evidence="1">The sequence shown here is derived from an EMBL/GenBank/DDBJ whole genome shotgun (WGS) entry which is preliminary data.</text>
</comment>
<proteinExistence type="predicted"/>
<name>A0A329LSB7_9BACL</name>
<organism evidence="1 2">
    <name type="scientific">Paenibacillus contaminans</name>
    <dbReference type="NCBI Taxonomy" id="450362"/>
    <lineage>
        <taxon>Bacteria</taxon>
        <taxon>Bacillati</taxon>
        <taxon>Bacillota</taxon>
        <taxon>Bacilli</taxon>
        <taxon>Bacillales</taxon>
        <taxon>Paenibacillaceae</taxon>
        <taxon>Paenibacillus</taxon>
    </lineage>
</organism>
<evidence type="ECO:0000313" key="2">
    <source>
        <dbReference type="Proteomes" id="UP000250369"/>
    </source>
</evidence>